<evidence type="ECO:0000256" key="5">
    <source>
        <dbReference type="ARBA" id="ARBA00023315"/>
    </source>
</evidence>
<keyword evidence="2" id="KW-0028">Amino-acid biosynthesis</keyword>
<organism evidence="6 7">
    <name type="scientific">Thermophilibacter provencensis</name>
    <dbReference type="NCBI Taxonomy" id="1852386"/>
    <lineage>
        <taxon>Bacteria</taxon>
        <taxon>Bacillati</taxon>
        <taxon>Actinomycetota</taxon>
        <taxon>Coriobacteriia</taxon>
        <taxon>Coriobacteriales</taxon>
        <taxon>Atopobiaceae</taxon>
        <taxon>Thermophilibacter</taxon>
    </lineage>
</organism>
<dbReference type="PANTHER" id="PTHR42811">
    <property type="entry name" value="SERINE ACETYLTRANSFERASE"/>
    <property type="match status" value="1"/>
</dbReference>
<evidence type="ECO:0000256" key="4">
    <source>
        <dbReference type="ARBA" id="ARBA00022737"/>
    </source>
</evidence>
<dbReference type="Gene3D" id="2.160.10.10">
    <property type="entry name" value="Hexapeptide repeat proteins"/>
    <property type="match status" value="1"/>
</dbReference>
<sequence length="214" mass="23065">MQVAATTHDASPRVEKNVPSLRELIREDAQAAFERDPSAESVEDITRFSVGFKIVRAYRRQHWLYEHGHRTLALWLAMRSRTRYGADIHPAARIGRRFTIDHGIGVVIGGTAIIGDDCLMYQGATLGMTGKHGGKRHPTLGSGVMVGAGSIVLGAINVGDGAYIGAGSVVVDDVPPNTTVVGNPARVVRVHACPLVSDVVRVTDDFGKTWIMET</sequence>
<dbReference type="NCBIfam" id="NF041874">
    <property type="entry name" value="EPS_EpsC"/>
    <property type="match status" value="1"/>
</dbReference>
<keyword evidence="4" id="KW-0677">Repeat</keyword>
<dbReference type="GO" id="GO:0009001">
    <property type="term" value="F:serine O-acetyltransferase activity"/>
    <property type="evidence" value="ECO:0007669"/>
    <property type="project" value="UniProtKB-EC"/>
</dbReference>
<evidence type="ECO:0000256" key="2">
    <source>
        <dbReference type="ARBA" id="ARBA00022605"/>
    </source>
</evidence>
<evidence type="ECO:0000256" key="3">
    <source>
        <dbReference type="ARBA" id="ARBA00022679"/>
    </source>
</evidence>
<keyword evidence="3 6" id="KW-0808">Transferase</keyword>
<dbReference type="InterPro" id="IPR042122">
    <property type="entry name" value="Ser_AcTrfase_N_sf"/>
</dbReference>
<keyword evidence="7" id="KW-1185">Reference proteome</keyword>
<keyword evidence="5 6" id="KW-0012">Acyltransferase</keyword>
<dbReference type="RefSeq" id="WP_289512057.1">
    <property type="nucleotide sequence ID" value="NZ_JAUDEA010000031.1"/>
</dbReference>
<comment type="pathway">
    <text evidence="1">Amino-acid biosynthesis; L-cysteine biosynthesis; L-cysteine from L-serine: step 1/2.</text>
</comment>
<reference evidence="6 7" key="3">
    <citation type="submission" date="2023-06" db="EMBL/GenBank/DDBJ databases">
        <authorList>
            <person name="Zeman M."/>
            <person name="Kubasova T."/>
            <person name="Jahodarova E."/>
            <person name="Nykrynova M."/>
            <person name="Rychlik I."/>
        </authorList>
    </citation>
    <scope>NUCLEOTIDE SEQUENCE [LARGE SCALE GENOMIC DNA]</scope>
    <source>
        <strain evidence="6 7">153_Feed</strain>
    </source>
</reference>
<dbReference type="Proteomes" id="UP001529256">
    <property type="component" value="Unassembled WGS sequence"/>
</dbReference>
<dbReference type="EMBL" id="JAUDEA010000031">
    <property type="protein sequence ID" value="MDM8271983.1"/>
    <property type="molecule type" value="Genomic_DNA"/>
</dbReference>
<accession>A0ABT7V5V4</accession>
<name>A0ABT7V5V4_9ACTN</name>
<dbReference type="PROSITE" id="PS00101">
    <property type="entry name" value="HEXAPEP_TRANSFERASES"/>
    <property type="match status" value="1"/>
</dbReference>
<protein>
    <submittedName>
        <fullName evidence="6">Serine O-acetyltransferase</fullName>
        <ecNumber evidence="6">2.3.1.30</ecNumber>
    </submittedName>
</protein>
<evidence type="ECO:0000256" key="1">
    <source>
        <dbReference type="ARBA" id="ARBA00004876"/>
    </source>
</evidence>
<dbReference type="InterPro" id="IPR011004">
    <property type="entry name" value="Trimer_LpxA-like_sf"/>
</dbReference>
<evidence type="ECO:0000313" key="6">
    <source>
        <dbReference type="EMBL" id="MDM8271983.1"/>
    </source>
</evidence>
<proteinExistence type="predicted"/>
<comment type="caution">
    <text evidence="6">The sequence shown here is derived from an EMBL/GenBank/DDBJ whole genome shotgun (WGS) entry which is preliminary data.</text>
</comment>
<reference evidence="7" key="2">
    <citation type="submission" date="2023-06" db="EMBL/GenBank/DDBJ databases">
        <title>Identification and characterization of horizontal gene transfer across gut microbiota members of farm animals based on homology search.</title>
        <authorList>
            <person name="Zeman M."/>
            <person name="Kubasova T."/>
            <person name="Jahodarova E."/>
            <person name="Nykrynova M."/>
            <person name="Rychlik I."/>
        </authorList>
    </citation>
    <scope>NUCLEOTIDE SEQUENCE [LARGE SCALE GENOMIC DNA]</scope>
    <source>
        <strain evidence="7">153_Feed</strain>
    </source>
</reference>
<dbReference type="CDD" id="cd03354">
    <property type="entry name" value="LbH_SAT"/>
    <property type="match status" value="1"/>
</dbReference>
<dbReference type="Gene3D" id="1.10.3130.10">
    <property type="entry name" value="serine acetyltransferase, domain 1"/>
    <property type="match status" value="1"/>
</dbReference>
<dbReference type="SUPFAM" id="SSF51161">
    <property type="entry name" value="Trimeric LpxA-like enzymes"/>
    <property type="match status" value="1"/>
</dbReference>
<dbReference type="InterPro" id="IPR018357">
    <property type="entry name" value="Hexapep_transf_CS"/>
</dbReference>
<gene>
    <name evidence="6" type="ORF">QUW25_09925</name>
</gene>
<reference evidence="6 7" key="1">
    <citation type="submission" date="2023-06" db="EMBL/GenBank/DDBJ databases">
        <title>Identification and characterization of horizontal gene transfer across gut microbiota members of farm animals based on homology search.</title>
        <authorList>
            <person name="Schwarzerova J."/>
            <person name="Nykrynova M."/>
            <person name="Jureckova K."/>
            <person name="Cejkova D."/>
            <person name="Rychlik I."/>
        </authorList>
    </citation>
    <scope>NUCLEOTIDE SEQUENCE [LARGE SCALE GENOMIC DNA]</scope>
    <source>
        <strain evidence="6 7">153_Feed</strain>
    </source>
</reference>
<dbReference type="InterPro" id="IPR053376">
    <property type="entry name" value="Serine_acetyltransferase"/>
</dbReference>
<evidence type="ECO:0000313" key="7">
    <source>
        <dbReference type="Proteomes" id="UP001529256"/>
    </source>
</evidence>
<dbReference type="InterPro" id="IPR045304">
    <property type="entry name" value="LbH_SAT"/>
</dbReference>
<dbReference type="EC" id="2.3.1.30" evidence="6"/>